<feature type="domain" description="Zinc finger CGNR" evidence="1">
    <location>
        <begin position="141"/>
        <end position="181"/>
    </location>
</feature>
<name>A0AAU2JR78_9ACTN</name>
<dbReference type="PANTHER" id="PTHR35525">
    <property type="entry name" value="BLL6575 PROTEIN"/>
    <property type="match status" value="1"/>
</dbReference>
<dbReference type="SUPFAM" id="SSF160904">
    <property type="entry name" value="Jann2411-like"/>
    <property type="match status" value="1"/>
</dbReference>
<protein>
    <submittedName>
        <fullName evidence="2">ABATE domain-containing protein</fullName>
    </submittedName>
</protein>
<evidence type="ECO:0000259" key="1">
    <source>
        <dbReference type="Pfam" id="PF11706"/>
    </source>
</evidence>
<proteinExistence type="predicted"/>
<dbReference type="InterPro" id="IPR023286">
    <property type="entry name" value="ABATE_dom_sf"/>
</dbReference>
<organism evidence="2">
    <name type="scientific">Streptomyces sp. NBC_00049</name>
    <dbReference type="NCBI Taxonomy" id="2903617"/>
    <lineage>
        <taxon>Bacteria</taxon>
        <taxon>Bacillati</taxon>
        <taxon>Actinomycetota</taxon>
        <taxon>Actinomycetes</taxon>
        <taxon>Kitasatosporales</taxon>
        <taxon>Streptomycetaceae</taxon>
        <taxon>Streptomyces</taxon>
    </lineage>
</organism>
<accession>A0AAU2JR78</accession>
<dbReference type="EMBL" id="CP108264">
    <property type="protein sequence ID" value="WTU74236.1"/>
    <property type="molecule type" value="Genomic_DNA"/>
</dbReference>
<dbReference type="Pfam" id="PF11706">
    <property type="entry name" value="zf-CGNR"/>
    <property type="match status" value="1"/>
</dbReference>
<dbReference type="AlphaFoldDB" id="A0AAU2JR78"/>
<gene>
    <name evidence="2" type="ORF">OG327_13350</name>
</gene>
<dbReference type="Pfam" id="PF07336">
    <property type="entry name" value="ABATE"/>
    <property type="match status" value="1"/>
</dbReference>
<evidence type="ECO:0000313" key="2">
    <source>
        <dbReference type="EMBL" id="WTU74236.1"/>
    </source>
</evidence>
<dbReference type="PANTHER" id="PTHR35525:SF3">
    <property type="entry name" value="BLL6575 PROTEIN"/>
    <property type="match status" value="1"/>
</dbReference>
<dbReference type="InterPro" id="IPR010852">
    <property type="entry name" value="ABATE"/>
</dbReference>
<dbReference type="InterPro" id="IPR021005">
    <property type="entry name" value="Znf_CGNR"/>
</dbReference>
<sequence>MTVTFPLTGEPLALDLLNTRTAVGDLVADPAGLADWLAAQAGRLTPVADVGPAEVAAVRAVREAARPALEAARRGERPPADALDALNGALAAAPSHRVLAWTQGAGLSAAAHRPAAPAPRLAGELAEAVAELLTDPRVGQVRGCEAHDCVLLFLPAHPRRRWCVASVCGNRARVARYYARHKGEPGE</sequence>
<dbReference type="Gene3D" id="1.10.3300.10">
    <property type="entry name" value="Jann2411-like domain"/>
    <property type="match status" value="1"/>
</dbReference>
<reference evidence="2" key="1">
    <citation type="submission" date="2022-10" db="EMBL/GenBank/DDBJ databases">
        <title>The complete genomes of actinobacterial strains from the NBC collection.</title>
        <authorList>
            <person name="Joergensen T.S."/>
            <person name="Alvarez Arevalo M."/>
            <person name="Sterndorff E.B."/>
            <person name="Faurdal D."/>
            <person name="Vuksanovic O."/>
            <person name="Mourched A.-S."/>
            <person name="Charusanti P."/>
            <person name="Shaw S."/>
            <person name="Blin K."/>
            <person name="Weber T."/>
        </authorList>
    </citation>
    <scope>NUCLEOTIDE SEQUENCE</scope>
    <source>
        <strain evidence="2">NBC_00049</strain>
    </source>
</reference>